<gene>
    <name evidence="1" type="ORF">DB31_7030</name>
</gene>
<comment type="caution">
    <text evidence="1">The sequence shown here is derived from an EMBL/GenBank/DDBJ whole genome shotgun (WGS) entry which is preliminary data.</text>
</comment>
<keyword evidence="2" id="KW-1185">Reference proteome</keyword>
<dbReference type="AlphaFoldDB" id="A0A085WN65"/>
<dbReference type="EMBL" id="JMCB01000005">
    <property type="protein sequence ID" value="KFE69128.1"/>
    <property type="molecule type" value="Genomic_DNA"/>
</dbReference>
<accession>A0A085WN65</accession>
<evidence type="ECO:0008006" key="3">
    <source>
        <dbReference type="Google" id="ProtNLM"/>
    </source>
</evidence>
<organism evidence="1 2">
    <name type="scientific">Hyalangium minutum</name>
    <dbReference type="NCBI Taxonomy" id="394096"/>
    <lineage>
        <taxon>Bacteria</taxon>
        <taxon>Pseudomonadati</taxon>
        <taxon>Myxococcota</taxon>
        <taxon>Myxococcia</taxon>
        <taxon>Myxococcales</taxon>
        <taxon>Cystobacterineae</taxon>
        <taxon>Archangiaceae</taxon>
        <taxon>Hyalangium</taxon>
    </lineage>
</organism>
<evidence type="ECO:0000313" key="1">
    <source>
        <dbReference type="EMBL" id="KFE69128.1"/>
    </source>
</evidence>
<evidence type="ECO:0000313" key="2">
    <source>
        <dbReference type="Proteomes" id="UP000028725"/>
    </source>
</evidence>
<protein>
    <recommendedName>
        <fullName evidence="3">Knr4/Smi1-like domain-containing protein</fullName>
    </recommendedName>
</protein>
<sequence length="216" mass="24272">MPAMPSLPGLDLLIKTCRHHGLPLELSPPLPTAPKAGELLLAQPLDPMLAALYQRTADASLGPFSVFRLDAEPHGFIQENEYFKRDGEEPFRSTHLFAKETGFSYYFGTVPELADSTGLQPIVYIAYYPAEVYGIPIASNLDRFFALYSRYLERMAVDPEYLETGTPEITFPWEMAQQVAEDSPLVALMRAGRFTHLLNDYHGARKWVTNVLSTLM</sequence>
<proteinExistence type="predicted"/>
<reference evidence="1 2" key="1">
    <citation type="submission" date="2014-04" db="EMBL/GenBank/DDBJ databases">
        <title>Genome assembly of Hyalangium minutum DSM 14724.</title>
        <authorList>
            <person name="Sharma G."/>
            <person name="Subramanian S."/>
        </authorList>
    </citation>
    <scope>NUCLEOTIDE SEQUENCE [LARGE SCALE GENOMIC DNA]</scope>
    <source>
        <strain evidence="1 2">DSM 14724</strain>
    </source>
</reference>
<dbReference type="STRING" id="394096.DB31_7030"/>
<name>A0A085WN65_9BACT</name>
<dbReference type="Proteomes" id="UP000028725">
    <property type="component" value="Unassembled WGS sequence"/>
</dbReference>